<accession>A0AAQ4D7Q8</accession>
<evidence type="ECO:0000313" key="7">
    <source>
        <dbReference type="Proteomes" id="UP001321473"/>
    </source>
</evidence>
<feature type="transmembrane region" description="Helical" evidence="4">
    <location>
        <begin position="446"/>
        <end position="467"/>
    </location>
</feature>
<feature type="transmembrane region" description="Helical" evidence="4">
    <location>
        <begin position="635"/>
        <end position="655"/>
    </location>
</feature>
<evidence type="ECO:0000256" key="1">
    <source>
        <dbReference type="ARBA" id="ARBA00022741"/>
    </source>
</evidence>
<feature type="domain" description="ABC transporter" evidence="5">
    <location>
        <begin position="721"/>
        <end position="952"/>
    </location>
</feature>
<keyword evidence="4" id="KW-0812">Transmembrane</keyword>
<dbReference type="SUPFAM" id="SSF52540">
    <property type="entry name" value="P-loop containing nucleoside triphosphate hydrolases"/>
    <property type="match status" value="2"/>
</dbReference>
<keyword evidence="4" id="KW-0472">Membrane</keyword>
<keyword evidence="7" id="KW-1185">Reference proteome</keyword>
<feature type="region of interest" description="Disordered" evidence="3">
    <location>
        <begin position="1073"/>
        <end position="1092"/>
    </location>
</feature>
<feature type="transmembrane region" description="Helical" evidence="4">
    <location>
        <begin position="84"/>
        <end position="110"/>
    </location>
</feature>
<dbReference type="GO" id="GO:0005524">
    <property type="term" value="F:ATP binding"/>
    <property type="evidence" value="ECO:0007669"/>
    <property type="project" value="UniProtKB-KW"/>
</dbReference>
<dbReference type="GO" id="GO:0140359">
    <property type="term" value="F:ABC-type transporter activity"/>
    <property type="evidence" value="ECO:0007669"/>
    <property type="project" value="InterPro"/>
</dbReference>
<protein>
    <recommendedName>
        <fullName evidence="5">ABC transporter domain-containing protein</fullName>
    </recommendedName>
</protein>
<organism evidence="6 7">
    <name type="scientific">Amblyomma americanum</name>
    <name type="common">Lone star tick</name>
    <dbReference type="NCBI Taxonomy" id="6943"/>
    <lineage>
        <taxon>Eukaryota</taxon>
        <taxon>Metazoa</taxon>
        <taxon>Ecdysozoa</taxon>
        <taxon>Arthropoda</taxon>
        <taxon>Chelicerata</taxon>
        <taxon>Arachnida</taxon>
        <taxon>Acari</taxon>
        <taxon>Parasitiformes</taxon>
        <taxon>Ixodida</taxon>
        <taxon>Ixodoidea</taxon>
        <taxon>Ixodidae</taxon>
        <taxon>Amblyomminae</taxon>
        <taxon>Amblyomma</taxon>
    </lineage>
</organism>
<dbReference type="Pfam" id="PF00005">
    <property type="entry name" value="ABC_tran"/>
    <property type="match status" value="2"/>
</dbReference>
<dbReference type="GO" id="GO:0016887">
    <property type="term" value="F:ATP hydrolysis activity"/>
    <property type="evidence" value="ECO:0007669"/>
    <property type="project" value="InterPro"/>
</dbReference>
<proteinExistence type="predicted"/>
<dbReference type="InterPro" id="IPR027417">
    <property type="entry name" value="P-loop_NTPase"/>
</dbReference>
<comment type="caution">
    <text evidence="6">The sequence shown here is derived from an EMBL/GenBank/DDBJ whole genome shotgun (WGS) entry which is preliminary data.</text>
</comment>
<feature type="transmembrane region" description="Helical" evidence="4">
    <location>
        <begin position="502"/>
        <end position="520"/>
    </location>
</feature>
<gene>
    <name evidence="6" type="ORF">V5799_003869</name>
</gene>
<reference evidence="6 7" key="1">
    <citation type="journal article" date="2023" name="Arcadia Sci">
        <title>De novo assembly of a long-read Amblyomma americanum tick genome.</title>
        <authorList>
            <person name="Chou S."/>
            <person name="Poskanzer K.E."/>
            <person name="Rollins M."/>
            <person name="Thuy-Boun P.S."/>
        </authorList>
    </citation>
    <scope>NUCLEOTIDE SEQUENCE [LARGE SCALE GENOMIC DNA]</scope>
    <source>
        <strain evidence="6">F_SG_1</strain>
        <tissue evidence="6">Salivary glands</tissue>
    </source>
</reference>
<dbReference type="Gene3D" id="3.40.50.300">
    <property type="entry name" value="P-loop containing nucleotide triphosphate hydrolases"/>
    <property type="match status" value="3"/>
</dbReference>
<dbReference type="PANTHER" id="PTHR19229">
    <property type="entry name" value="ATP-BINDING CASSETTE TRANSPORTER SUBFAMILY A ABCA"/>
    <property type="match status" value="1"/>
</dbReference>
<dbReference type="Proteomes" id="UP001321473">
    <property type="component" value="Unassembled WGS sequence"/>
</dbReference>
<name>A0AAQ4D7Q8_AMBAM</name>
<keyword evidence="4" id="KW-1133">Transmembrane helix</keyword>
<keyword evidence="1" id="KW-0547">Nucleotide-binding</keyword>
<dbReference type="SMART" id="SM00382">
    <property type="entry name" value="AAA"/>
    <property type="match status" value="2"/>
</dbReference>
<dbReference type="PANTHER" id="PTHR19229:SF250">
    <property type="entry name" value="ABC TRANSPORTER DOMAIN-CONTAINING PROTEIN-RELATED"/>
    <property type="match status" value="1"/>
</dbReference>
<dbReference type="PROSITE" id="PS50893">
    <property type="entry name" value="ABC_TRANSPORTER_2"/>
    <property type="match status" value="2"/>
</dbReference>
<feature type="transmembrane region" description="Helical" evidence="4">
    <location>
        <begin position="5"/>
        <end position="23"/>
    </location>
</feature>
<dbReference type="InterPro" id="IPR003593">
    <property type="entry name" value="AAA+_ATPase"/>
</dbReference>
<sequence length="1092" mass="121326">MVFTAYAATVCSVIVFVVLPFWVLDSLRALDTLAEFVFGSRFWTLASSVLPTVAAYNVLIILGIQNDFDDGATWRKTLQITLGVVNVTVLDIWVVCGVVTVIMVLLIGYLSNVLPWNTAIPLDPLYLLQCYGNNEALKQVTLQTYHKQATVLVGRNGAGKTTLLNVIAGLQKPTSGVVKIYERDVATQKTVARVFLSYCPQHDLFFPDMTVWEHLLYFGVLVIIDEPTASLELMDARTVWETLLRVRRHCGLLFSTHNMTEADVLADRVIALSAGIVVCNASPTHLKNLYGVGYKMSLAKSPSVPFQHRSVLYIVKKCAPEAEILSDSSTMSVIALHTVLTQGFDRMFRDLESRSQELGIRSIGLTVSTLKDIYLKFEAWFNPYAIMSKPLAFDLVSSAVLAYRTGSYWARFHTSLLVHIPKRSQVENFLHDDLMRSVDTTVHEMVHIWALMGPLGFALVVCGFLAFPSAESCSGFMQLQLMTGISGWLHCLLNLIFDMASFVWIAMPVSASFVLFYRLSRTAYSTVSMEATAYLARRGHDVGFLCTLLAPCAMPMAVIKMMALEWSRKACVTLSRRRFENTTALGDFCRKTADYEWIYQEDMFAGLIKTHVGMCCSTVDRTHSVSWNPLQMTGVGIGLELYFFIAQSILLFVYISCYNSGRFFRFPSVGTPCCRQKAIDAEVVKERCALRLMRSQQFLLCCLAVKVVQAHQLQQYNKYALVAEEVHKWYGEEYAVSGFSLALPQDECFGLLGVYGCGKTSVAQMLAGLTVMSLGECHMGDQRLSDSPRAWQSHLGYCPEEDALMDVFTGYEVLELFARLRGVPGDKVERLVECLGCITDLADYGKDFCGNYSAGLRRKLSVAMALIGLPRIIILDDATRGIDLGGREMIYEALRDIARVSASAIIMTSRSTEECEMACGRVGVMAGGEVKVLGSVARLRELLGTGFTLTIALAETATSYTIDAVDKGVIAAFRGAKRADCREGVFVYHVTESLPWSEVFSRVEQLRKWFWLESVLIANSSLDELFLGMGRAEMAEDGAVAKRAAKDASYPAYQGDPWGREAPQKYARLQAVREARKKEKTAGKTSKEDSPP</sequence>
<dbReference type="InterPro" id="IPR026082">
    <property type="entry name" value="ABCA"/>
</dbReference>
<evidence type="ECO:0000256" key="2">
    <source>
        <dbReference type="ARBA" id="ARBA00022840"/>
    </source>
</evidence>
<feature type="domain" description="ABC transporter" evidence="5">
    <location>
        <begin position="120"/>
        <end position="361"/>
    </location>
</feature>
<evidence type="ECO:0000259" key="5">
    <source>
        <dbReference type="PROSITE" id="PS50893"/>
    </source>
</evidence>
<evidence type="ECO:0000313" key="6">
    <source>
        <dbReference type="EMBL" id="KAK8758498.1"/>
    </source>
</evidence>
<dbReference type="AlphaFoldDB" id="A0AAQ4D7Q8"/>
<dbReference type="GO" id="GO:0016020">
    <property type="term" value="C:membrane"/>
    <property type="evidence" value="ECO:0007669"/>
    <property type="project" value="InterPro"/>
</dbReference>
<keyword evidence="2" id="KW-0067">ATP-binding</keyword>
<dbReference type="InterPro" id="IPR003439">
    <property type="entry name" value="ABC_transporter-like_ATP-bd"/>
</dbReference>
<dbReference type="EMBL" id="JARKHS020034070">
    <property type="protein sequence ID" value="KAK8758498.1"/>
    <property type="molecule type" value="Genomic_DNA"/>
</dbReference>
<feature type="transmembrane region" description="Helical" evidence="4">
    <location>
        <begin position="43"/>
        <end position="64"/>
    </location>
</feature>
<dbReference type="GO" id="GO:0005319">
    <property type="term" value="F:lipid transporter activity"/>
    <property type="evidence" value="ECO:0007669"/>
    <property type="project" value="TreeGrafter"/>
</dbReference>
<evidence type="ECO:0000256" key="4">
    <source>
        <dbReference type="SAM" id="Phobius"/>
    </source>
</evidence>
<evidence type="ECO:0000256" key="3">
    <source>
        <dbReference type="SAM" id="MobiDB-lite"/>
    </source>
</evidence>